<evidence type="ECO:0000313" key="3">
    <source>
        <dbReference type="EMBL" id="MBB6579453.1"/>
    </source>
</evidence>
<evidence type="ECO:0000259" key="2">
    <source>
        <dbReference type="Pfam" id="PF25023"/>
    </source>
</evidence>
<protein>
    <submittedName>
        <fullName evidence="3">YD repeat-containing protein</fullName>
    </submittedName>
</protein>
<keyword evidence="1" id="KW-0677">Repeat</keyword>
<dbReference type="InterPro" id="IPR056823">
    <property type="entry name" value="TEN-like_YD-shell"/>
</dbReference>
<feature type="domain" description="Teneurin-like YD-shell" evidence="2">
    <location>
        <begin position="846"/>
        <end position="1040"/>
    </location>
</feature>
<gene>
    <name evidence="3" type="ORF">HNP33_003566</name>
</gene>
<feature type="domain" description="Teneurin-like YD-shell" evidence="2">
    <location>
        <begin position="82"/>
        <end position="758"/>
    </location>
</feature>
<reference evidence="3 4" key="1">
    <citation type="submission" date="2020-08" db="EMBL/GenBank/DDBJ databases">
        <title>Functional genomics of gut bacteria from endangered species of beetles.</title>
        <authorList>
            <person name="Carlos-Shanley C."/>
        </authorList>
    </citation>
    <scope>NUCLEOTIDE SEQUENCE [LARGE SCALE GENOMIC DNA]</scope>
    <source>
        <strain evidence="3 4">S00124</strain>
    </source>
</reference>
<evidence type="ECO:0000313" key="4">
    <source>
        <dbReference type="Proteomes" id="UP000562492"/>
    </source>
</evidence>
<dbReference type="PANTHER" id="PTHR32305:SF15">
    <property type="entry name" value="PROTEIN RHSA-RELATED"/>
    <property type="match status" value="1"/>
</dbReference>
<dbReference type="RefSeq" id="WP_184710838.1">
    <property type="nucleotide sequence ID" value="NZ_JACHKZ010000030.1"/>
</dbReference>
<dbReference type="NCBIfam" id="TIGR01643">
    <property type="entry name" value="YD_repeat_2x"/>
    <property type="match status" value="10"/>
</dbReference>
<evidence type="ECO:0000256" key="1">
    <source>
        <dbReference type="ARBA" id="ARBA00022737"/>
    </source>
</evidence>
<organism evidence="3 4">
    <name type="scientific">Comamonas odontotermitis</name>
    <dbReference type="NCBI Taxonomy" id="379895"/>
    <lineage>
        <taxon>Bacteria</taxon>
        <taxon>Pseudomonadati</taxon>
        <taxon>Pseudomonadota</taxon>
        <taxon>Betaproteobacteria</taxon>
        <taxon>Burkholderiales</taxon>
        <taxon>Comamonadaceae</taxon>
        <taxon>Comamonas</taxon>
    </lineage>
</organism>
<sequence length="1063" mass="116439">MAQPRLGTPLNFELDPLGADVKVIERVGVIYERIGQSGQNALYMAKSKGNAPVYIKKLVDAAQPPAQQHTGWQWYDRFGNTITYDKDGRILNYANASGVKVSFAYDSATSARILDHFGKTIYTVTMANGLITKVDDLAGRSVSYQWTGTQLTQVTDVMGNLWKYEYDGNGQISSRTDPVGFKTTVQYSQSIKAPEPMLALGKKGTTIDPAGTSGTTQKLANIWGGGRVGRFDGQSGCSATGANHYLREQRVFEVTYTDCRGNATVYIYDLQGNELNRTFNGKKTASNQWDGAYSQKYTNARGYSTTTTYDTNYQPLQITHPDGSVEKYTYEPVFGRQSSYTNQLGVVSTWRYDSKGNVTEWVEAKGLPEQRTTLYTYDQYSQLTSATKGAADAKQTDAITQSWQYDSAGNVTAQTDGEGSTRKMAYDLRGAPTSRTDALNRTTSFNFDAASNLTKATNPLGNATQMRYDARGRRTHTITPMGSTSVTRYDEKGRVVEILAPGETEGAGRRTVYDSNGWPIQSISPSGLITETTYDERGRIKASKDPAGNVTSYEYGEDGTTQAGQLIATQYPTYKETYQYDQQGRQTAVTQHLGNNETRTQSQAYDALGQRVASTDPAGRATLTQYDAMGRSIQSTDPAGQSTKQGWNAHDQLISLTDANGNTHRFEYDKVGRQTKETRPMGGAIQFSYDAVGQLTQRTDAGGNTRAYAYDAVGKLTAEEHKLGGTALDQKVTYQHDKDGQLVSYDQKDGNGQLISSASYVLDGLGRTSQSSISYGKVDGSGTINFSTGQRFNADGLLASHTYPDGSVQTYSYAKGQLDKVTLPNSSTITYSNYSWNVPQAISTPGATKTIAVDAIQRPVSIQVKSGNQILASRAYQYDQGGNITQIASDLGQTQYSYDSLDRLTQALPDQNLQSLGLPTEMYSYDAVGNRISSAHQAGTWSYNQDNQMVRYPDKTPFSQNPAIDTEVSYTAQGHTEKETNSQGKKAYSYNAAERLVKYESTDGTQAEYRYDPFGRRIAKTTKQGANSPADTTYFIYTEQALMGELGFVAQIRAAAVVGSDDE</sequence>
<dbReference type="InterPro" id="IPR050708">
    <property type="entry name" value="T6SS_VgrG/RHS"/>
</dbReference>
<accession>A0ABR6RJW6</accession>
<keyword evidence="4" id="KW-1185">Reference proteome</keyword>
<comment type="caution">
    <text evidence="3">The sequence shown here is derived from an EMBL/GenBank/DDBJ whole genome shotgun (WGS) entry which is preliminary data.</text>
</comment>
<dbReference type="Proteomes" id="UP000562492">
    <property type="component" value="Unassembled WGS sequence"/>
</dbReference>
<dbReference type="Gene3D" id="2.180.10.10">
    <property type="entry name" value="RHS repeat-associated core"/>
    <property type="match status" value="4"/>
</dbReference>
<name>A0ABR6RJW6_9BURK</name>
<dbReference type="EMBL" id="JACHKZ010000030">
    <property type="protein sequence ID" value="MBB6579453.1"/>
    <property type="molecule type" value="Genomic_DNA"/>
</dbReference>
<proteinExistence type="predicted"/>
<dbReference type="PANTHER" id="PTHR32305">
    <property type="match status" value="1"/>
</dbReference>
<dbReference type="InterPro" id="IPR006530">
    <property type="entry name" value="YD"/>
</dbReference>
<dbReference type="Pfam" id="PF25023">
    <property type="entry name" value="TEN_YD-shell"/>
    <property type="match status" value="2"/>
</dbReference>